<evidence type="ECO:0000313" key="3">
    <source>
        <dbReference type="Proteomes" id="UP000460654"/>
    </source>
</evidence>
<dbReference type="Gene3D" id="1.10.520.40">
    <property type="entry name" value="CRISPR-associated protein Cse2"/>
    <property type="match status" value="1"/>
</dbReference>
<reference evidence="2 3" key="1">
    <citation type="submission" date="2018-09" db="EMBL/GenBank/DDBJ databases">
        <title>Persistent metagenomic signatures of early life antibiotic treatment in the infant gut microbiota and resistome.</title>
        <authorList>
            <person name="Gasparrini A.J."/>
        </authorList>
    </citation>
    <scope>NUCLEOTIDE SEQUENCE [LARGE SCALE GENOMIC DNA]</scope>
    <source>
        <strain evidence="2 3">T0181B.E-10</strain>
    </source>
</reference>
<evidence type="ECO:0000256" key="1">
    <source>
        <dbReference type="SAM" id="MobiDB-lite"/>
    </source>
</evidence>
<gene>
    <name evidence="2" type="ORF">D4N09_29560</name>
</gene>
<dbReference type="Proteomes" id="UP000460654">
    <property type="component" value="Unassembled WGS sequence"/>
</dbReference>
<dbReference type="AlphaFoldDB" id="A0A8T9CN70"/>
<proteinExistence type="predicted"/>
<sequence length="43" mass="4971">MSIVKEEHNATLRKWREELQAKRGNRASLRRSTTVNDVCLSEG</sequence>
<feature type="non-terminal residue" evidence="2">
    <location>
        <position position="43"/>
    </location>
</feature>
<accession>A0A8T9CN70</accession>
<feature type="region of interest" description="Disordered" evidence="1">
    <location>
        <begin position="22"/>
        <end position="43"/>
    </location>
</feature>
<dbReference type="InterPro" id="IPR038287">
    <property type="entry name" value="Cse2_sf"/>
</dbReference>
<organism evidence="2 3">
    <name type="scientific">Escherichia coli</name>
    <dbReference type="NCBI Taxonomy" id="562"/>
    <lineage>
        <taxon>Bacteria</taxon>
        <taxon>Pseudomonadati</taxon>
        <taxon>Pseudomonadota</taxon>
        <taxon>Gammaproteobacteria</taxon>
        <taxon>Enterobacterales</taxon>
        <taxon>Enterobacteriaceae</taxon>
        <taxon>Escherichia</taxon>
    </lineage>
</organism>
<protein>
    <submittedName>
        <fullName evidence="2">Type I-E CRISPR-associated protein Cse2/CasB</fullName>
    </submittedName>
</protein>
<name>A0A8T9CN70_ECOLX</name>
<dbReference type="EMBL" id="QYOH01000496">
    <property type="protein sequence ID" value="TXU21508.1"/>
    <property type="molecule type" value="Genomic_DNA"/>
</dbReference>
<comment type="caution">
    <text evidence="2">The sequence shown here is derived from an EMBL/GenBank/DDBJ whole genome shotgun (WGS) entry which is preliminary data.</text>
</comment>
<evidence type="ECO:0000313" key="2">
    <source>
        <dbReference type="EMBL" id="TXU21508.1"/>
    </source>
</evidence>